<accession>A0AAV7RR07</accession>
<comment type="caution">
    <text evidence="1">The sequence shown here is derived from an EMBL/GenBank/DDBJ whole genome shotgun (WGS) entry which is preliminary data.</text>
</comment>
<dbReference type="AlphaFoldDB" id="A0AAV7RR07"/>
<name>A0AAV7RR07_PLEWA</name>
<organism evidence="1 2">
    <name type="scientific">Pleurodeles waltl</name>
    <name type="common">Iberian ribbed newt</name>
    <dbReference type="NCBI Taxonomy" id="8319"/>
    <lineage>
        <taxon>Eukaryota</taxon>
        <taxon>Metazoa</taxon>
        <taxon>Chordata</taxon>
        <taxon>Craniata</taxon>
        <taxon>Vertebrata</taxon>
        <taxon>Euteleostomi</taxon>
        <taxon>Amphibia</taxon>
        <taxon>Batrachia</taxon>
        <taxon>Caudata</taxon>
        <taxon>Salamandroidea</taxon>
        <taxon>Salamandridae</taxon>
        <taxon>Pleurodelinae</taxon>
        <taxon>Pleurodeles</taxon>
    </lineage>
</organism>
<evidence type="ECO:0000313" key="2">
    <source>
        <dbReference type="Proteomes" id="UP001066276"/>
    </source>
</evidence>
<protein>
    <submittedName>
        <fullName evidence="1">Uncharacterized protein</fullName>
    </submittedName>
</protein>
<keyword evidence="2" id="KW-1185">Reference proteome</keyword>
<reference evidence="1" key="1">
    <citation type="journal article" date="2022" name="bioRxiv">
        <title>Sequencing and chromosome-scale assembly of the giantPleurodeles waltlgenome.</title>
        <authorList>
            <person name="Brown T."/>
            <person name="Elewa A."/>
            <person name="Iarovenko S."/>
            <person name="Subramanian E."/>
            <person name="Araus A.J."/>
            <person name="Petzold A."/>
            <person name="Susuki M."/>
            <person name="Suzuki K.-i.T."/>
            <person name="Hayashi T."/>
            <person name="Toyoda A."/>
            <person name="Oliveira C."/>
            <person name="Osipova E."/>
            <person name="Leigh N.D."/>
            <person name="Simon A."/>
            <person name="Yun M.H."/>
        </authorList>
    </citation>
    <scope>NUCLEOTIDE SEQUENCE</scope>
    <source>
        <strain evidence="1">20211129_DDA</strain>
        <tissue evidence="1">Liver</tissue>
    </source>
</reference>
<gene>
    <name evidence="1" type="ORF">NDU88_006749</name>
</gene>
<evidence type="ECO:0000313" key="1">
    <source>
        <dbReference type="EMBL" id="KAJ1153992.1"/>
    </source>
</evidence>
<dbReference type="EMBL" id="JANPWB010000009">
    <property type="protein sequence ID" value="KAJ1153992.1"/>
    <property type="molecule type" value="Genomic_DNA"/>
</dbReference>
<proteinExistence type="predicted"/>
<dbReference type="Proteomes" id="UP001066276">
    <property type="component" value="Chromosome 5"/>
</dbReference>
<sequence length="94" mass="10410">MADRPEQWAFFYFYDPEQPAGCFWIETHAEASPPSHKKSLKTVLERLQACSTGQVECDHGEIISKFSGGVGALKLAPPILSLPIGFRFFASALH</sequence>